<feature type="transmembrane region" description="Helical" evidence="2">
    <location>
        <begin position="56"/>
        <end position="77"/>
    </location>
</feature>
<evidence type="ECO:0000313" key="3">
    <source>
        <dbReference type="EMBL" id="KAJ7370384.1"/>
    </source>
</evidence>
<gene>
    <name evidence="3" type="ORF">OS493_032560</name>
</gene>
<evidence type="ECO:0000256" key="2">
    <source>
        <dbReference type="SAM" id="Phobius"/>
    </source>
</evidence>
<keyword evidence="2" id="KW-1133">Transmembrane helix</keyword>
<dbReference type="AlphaFoldDB" id="A0A9W9YX84"/>
<protein>
    <submittedName>
        <fullName evidence="3">Uncharacterized protein</fullName>
    </submittedName>
</protein>
<feature type="compositionally biased region" description="Acidic residues" evidence="1">
    <location>
        <begin position="108"/>
        <end position="126"/>
    </location>
</feature>
<feature type="region of interest" description="Disordered" evidence="1">
    <location>
        <begin position="185"/>
        <end position="257"/>
    </location>
</feature>
<sequence length="257" mass="28961">MDYHGLQARLADLKTAEMAALRRGDTKAAERIVRLCRIYFLTVLLLFIFSAGKDSLLCGIGGQMNRAVITVILKIAFQKMQKVMKAKDKSALETAEEEDIDLFSTYAESEENQEEEDPGTAEEEDTREEKDKESYSDGSEEEEATCKKAGKREKKPCPLPHCNAKVVHLRSTSEMFMTGRKNMREQHYRASSCEKSTSFTSQETASAGNRRAKPKPKESTSCKNPHRKRKLCPLPGLHGVYRATTTASTEKTQIKKR</sequence>
<keyword evidence="4" id="KW-1185">Reference proteome</keyword>
<keyword evidence="2" id="KW-0472">Membrane</keyword>
<accession>A0A9W9YX84</accession>
<name>A0A9W9YX84_9CNID</name>
<reference evidence="3" key="1">
    <citation type="submission" date="2023-01" db="EMBL/GenBank/DDBJ databases">
        <title>Genome assembly of the deep-sea coral Lophelia pertusa.</title>
        <authorList>
            <person name="Herrera S."/>
            <person name="Cordes E."/>
        </authorList>
    </citation>
    <scope>NUCLEOTIDE SEQUENCE</scope>
    <source>
        <strain evidence="3">USNM1676648</strain>
        <tissue evidence="3">Polyp</tissue>
    </source>
</reference>
<feature type="region of interest" description="Disordered" evidence="1">
    <location>
        <begin position="105"/>
        <end position="160"/>
    </location>
</feature>
<evidence type="ECO:0000313" key="4">
    <source>
        <dbReference type="Proteomes" id="UP001163046"/>
    </source>
</evidence>
<dbReference type="Proteomes" id="UP001163046">
    <property type="component" value="Unassembled WGS sequence"/>
</dbReference>
<feature type="transmembrane region" description="Helical" evidence="2">
    <location>
        <begin position="32"/>
        <end position="50"/>
    </location>
</feature>
<feature type="compositionally biased region" description="Polar residues" evidence="1">
    <location>
        <begin position="193"/>
        <end position="207"/>
    </location>
</feature>
<comment type="caution">
    <text evidence="3">The sequence shown here is derived from an EMBL/GenBank/DDBJ whole genome shotgun (WGS) entry which is preliminary data.</text>
</comment>
<evidence type="ECO:0000256" key="1">
    <source>
        <dbReference type="SAM" id="MobiDB-lite"/>
    </source>
</evidence>
<organism evidence="3 4">
    <name type="scientific">Desmophyllum pertusum</name>
    <dbReference type="NCBI Taxonomy" id="174260"/>
    <lineage>
        <taxon>Eukaryota</taxon>
        <taxon>Metazoa</taxon>
        <taxon>Cnidaria</taxon>
        <taxon>Anthozoa</taxon>
        <taxon>Hexacorallia</taxon>
        <taxon>Scleractinia</taxon>
        <taxon>Caryophylliina</taxon>
        <taxon>Caryophylliidae</taxon>
        <taxon>Desmophyllum</taxon>
    </lineage>
</organism>
<dbReference type="EMBL" id="MU826866">
    <property type="protein sequence ID" value="KAJ7370384.1"/>
    <property type="molecule type" value="Genomic_DNA"/>
</dbReference>
<proteinExistence type="predicted"/>
<keyword evidence="2" id="KW-0812">Transmembrane</keyword>
<dbReference type="OrthoDB" id="5960386at2759"/>